<proteinExistence type="inferred from homology"/>
<evidence type="ECO:0000256" key="2">
    <source>
        <dbReference type="ARBA" id="ARBA00007262"/>
    </source>
</evidence>
<comment type="similarity">
    <text evidence="2">Belongs to the IFI6/IFI27 family.</text>
</comment>
<evidence type="ECO:0000256" key="5">
    <source>
        <dbReference type="ARBA" id="ARBA00023136"/>
    </source>
</evidence>
<dbReference type="AlphaFoldDB" id="A0A9P8QKC8"/>
<keyword evidence="4 6" id="KW-1133">Transmembrane helix</keyword>
<dbReference type="Pfam" id="PF06140">
    <property type="entry name" value="Ifi-6-16"/>
    <property type="match status" value="1"/>
</dbReference>
<evidence type="ECO:0000256" key="4">
    <source>
        <dbReference type="ARBA" id="ARBA00022989"/>
    </source>
</evidence>
<keyword evidence="5 6" id="KW-0472">Membrane</keyword>
<dbReference type="InterPro" id="IPR038213">
    <property type="entry name" value="IFI6/IFI27-like_sf"/>
</dbReference>
<dbReference type="InterPro" id="IPR009311">
    <property type="entry name" value="IFI6/IFI27-like"/>
</dbReference>
<accession>A0A9P8QKC8</accession>
<evidence type="ECO:0000313" key="8">
    <source>
        <dbReference type="Proteomes" id="UP000827724"/>
    </source>
</evidence>
<evidence type="ECO:0000313" key="7">
    <source>
        <dbReference type="EMBL" id="KAH6604623.1"/>
    </source>
</evidence>
<reference evidence="7" key="1">
    <citation type="submission" date="2021-08" db="EMBL/GenBank/DDBJ databases">
        <title>Chromosome-Level Trichoderma cornu-damae using Hi-C Data.</title>
        <authorList>
            <person name="Kim C.S."/>
        </authorList>
    </citation>
    <scope>NUCLEOTIDE SEQUENCE</scope>
    <source>
        <strain evidence="7">KA19-0412C</strain>
    </source>
</reference>
<name>A0A9P8QKC8_9HYPO</name>
<dbReference type="GO" id="GO:0016020">
    <property type="term" value="C:membrane"/>
    <property type="evidence" value="ECO:0007669"/>
    <property type="project" value="UniProtKB-SubCell"/>
</dbReference>
<keyword evidence="3 6" id="KW-0812">Transmembrane</keyword>
<dbReference type="Gene3D" id="1.20.120.20">
    <property type="entry name" value="Apolipoprotein"/>
    <property type="match status" value="1"/>
</dbReference>
<evidence type="ECO:0000256" key="1">
    <source>
        <dbReference type="ARBA" id="ARBA00004141"/>
    </source>
</evidence>
<comment type="subcellular location">
    <subcellularLocation>
        <location evidence="1">Membrane</location>
        <topology evidence="1">Multi-pass membrane protein</topology>
    </subcellularLocation>
</comment>
<dbReference type="Gene3D" id="6.10.110.10">
    <property type="match status" value="1"/>
</dbReference>
<feature type="transmembrane region" description="Helical" evidence="6">
    <location>
        <begin position="252"/>
        <end position="274"/>
    </location>
</feature>
<evidence type="ECO:0000256" key="3">
    <source>
        <dbReference type="ARBA" id="ARBA00022692"/>
    </source>
</evidence>
<feature type="transmembrane region" description="Helical" evidence="6">
    <location>
        <begin position="175"/>
        <end position="193"/>
    </location>
</feature>
<gene>
    <name evidence="7" type="ORF">Trco_006330</name>
</gene>
<organism evidence="7 8">
    <name type="scientific">Trichoderma cornu-damae</name>
    <dbReference type="NCBI Taxonomy" id="654480"/>
    <lineage>
        <taxon>Eukaryota</taxon>
        <taxon>Fungi</taxon>
        <taxon>Dikarya</taxon>
        <taxon>Ascomycota</taxon>
        <taxon>Pezizomycotina</taxon>
        <taxon>Sordariomycetes</taxon>
        <taxon>Hypocreomycetidae</taxon>
        <taxon>Hypocreales</taxon>
        <taxon>Hypocreaceae</taxon>
        <taxon>Trichoderma</taxon>
    </lineage>
</organism>
<sequence>MSFFAQVGQGLAYAHREAAKHITAENLNRGAQEVWKNIDSAAQHVSQHVTQENIHRAAEEIRKNWDGVARGVAEAAEIARPHVERAVVSAGDAIRGAAGQVTAENIAIGAGIVQGHVNNAASHVGREIGAASNVLHHRVGEAASWAMDENNIRGFSQGAQATAQQAANAAKGSPIAFSIASLGLVVLAAPAVITTPIIAAAGLMGFTSGGIAASSIAAGLHSGIGNVVAGSGFATVQSAGAGGYGLGVMTGLAQTAGGVMAAAGTIVGGALAWFRG</sequence>
<dbReference type="EMBL" id="JAIWOZ010000005">
    <property type="protein sequence ID" value="KAH6604623.1"/>
    <property type="molecule type" value="Genomic_DNA"/>
</dbReference>
<protein>
    <submittedName>
        <fullName evidence="7">Uncharacterized protein</fullName>
    </submittedName>
</protein>
<evidence type="ECO:0000256" key="6">
    <source>
        <dbReference type="SAM" id="Phobius"/>
    </source>
</evidence>
<comment type="caution">
    <text evidence="7">The sequence shown here is derived from an EMBL/GenBank/DDBJ whole genome shotgun (WGS) entry which is preliminary data.</text>
</comment>
<dbReference type="OrthoDB" id="4900022at2759"/>
<dbReference type="Proteomes" id="UP000827724">
    <property type="component" value="Unassembled WGS sequence"/>
</dbReference>
<keyword evidence="8" id="KW-1185">Reference proteome</keyword>